<dbReference type="PANTHER" id="PTHR45648">
    <property type="entry name" value="GDSL LIPASE/ACYLHYDROLASE FAMILY PROTEIN (AFU_ORTHOLOGUE AFUA_4G14700)"/>
    <property type="match status" value="1"/>
</dbReference>
<dbReference type="Pfam" id="PF00657">
    <property type="entry name" value="Lipase_GDSL"/>
    <property type="match status" value="1"/>
</dbReference>
<accession>A0A7W6BUZ2</accession>
<protein>
    <submittedName>
        <fullName evidence="4">Outer membrane lipase/esterase</fullName>
    </submittedName>
</protein>
<dbReference type="InterPro" id="IPR006315">
    <property type="entry name" value="OM_autotransptr_brl_dom"/>
</dbReference>
<feature type="chain" id="PRO_5031228374" evidence="2">
    <location>
        <begin position="28"/>
        <end position="629"/>
    </location>
</feature>
<evidence type="ECO:0000313" key="4">
    <source>
        <dbReference type="EMBL" id="MBB3934211.1"/>
    </source>
</evidence>
<dbReference type="Gene3D" id="2.40.128.130">
    <property type="entry name" value="Autotransporter beta-domain"/>
    <property type="match status" value="1"/>
</dbReference>
<evidence type="ECO:0000256" key="2">
    <source>
        <dbReference type="SAM" id="SignalP"/>
    </source>
</evidence>
<feature type="domain" description="Autotransporter" evidence="3">
    <location>
        <begin position="355"/>
        <end position="629"/>
    </location>
</feature>
<sequence>MSRIDCRAVLAATTALLVAGTALPALAQVAGPVISFGDSLSDNGNLYLLTGRPASPPYFAGRFSNGPVFTEYLNGGPMQQAGAATLAGVRINPELSQNYAFGNARTDRLDGLLPPGIPAQIDAFELQDGRFGASDVVTLYGGANNIIQEINTPGATAALVGAEAVASAGDVAASLARLGRLGAPTVAVLNLPDIGATPAFSATLQGSVAGTLATNAFNTALRAGVAQVAAGLPNTDVVLVDVQRLGALVASDPARFGILNTRDACLSTPACAAAPVSVQNTYLYWDGIHPTTGVHRLFSQLVEDYLSVGTTAAAVGSLTETALLDRMTANEAVRDRARVAALRLPPPATGSDAAIAVPFSDLYVSLGGSRFERDGARDYRFDNGSVRIGYDHRLTDRVLIGGALSAAAGEVDDARLTYDTLSFAADLYATALFGPAYVTLSGGVAHHDYEDLDRRTLVSTVVNRGTNTNGVSANVGLEAGYGFQAGAFTITPALGLDYLYADADGYAESGAAAEIVYGDTQRNALLGSANLHLGYVTDLGGRPLALTGRIGYEDILTEDDARVSAAIAGGITRARSSALDDLAARGFVAGVGVDAGLTDRLSLTGRYSIGTSSDIDTSHVGEVGLKYRF</sequence>
<evidence type="ECO:0000256" key="1">
    <source>
        <dbReference type="ARBA" id="ARBA00022801"/>
    </source>
</evidence>
<dbReference type="InterPro" id="IPR001087">
    <property type="entry name" value="GDSL"/>
</dbReference>
<dbReference type="OrthoDB" id="5292073at2"/>
<comment type="caution">
    <text evidence="4">The sequence shown here is derived from an EMBL/GenBank/DDBJ whole genome shotgun (WGS) entry which is preliminary data.</text>
</comment>
<dbReference type="NCBIfam" id="TIGR01414">
    <property type="entry name" value="autotrans_barl"/>
    <property type="match status" value="1"/>
</dbReference>
<dbReference type="Proteomes" id="UP000531216">
    <property type="component" value="Unassembled WGS sequence"/>
</dbReference>
<keyword evidence="1" id="KW-0378">Hydrolase</keyword>
<proteinExistence type="predicted"/>
<organism evidence="4 5">
    <name type="scientific">Aureimonas phyllosphaerae</name>
    <dbReference type="NCBI Taxonomy" id="1166078"/>
    <lineage>
        <taxon>Bacteria</taxon>
        <taxon>Pseudomonadati</taxon>
        <taxon>Pseudomonadota</taxon>
        <taxon>Alphaproteobacteria</taxon>
        <taxon>Hyphomicrobiales</taxon>
        <taxon>Aurantimonadaceae</taxon>
        <taxon>Aureimonas</taxon>
    </lineage>
</organism>
<dbReference type="InterPro" id="IPR036514">
    <property type="entry name" value="SGNH_hydro_sf"/>
</dbReference>
<evidence type="ECO:0000259" key="3">
    <source>
        <dbReference type="PROSITE" id="PS51208"/>
    </source>
</evidence>
<dbReference type="SMART" id="SM00869">
    <property type="entry name" value="Autotransporter"/>
    <property type="match status" value="1"/>
</dbReference>
<dbReference type="InterPro" id="IPR051058">
    <property type="entry name" value="GDSL_Est/Lipase"/>
</dbReference>
<dbReference type="Pfam" id="PF03797">
    <property type="entry name" value="Autotransporter"/>
    <property type="match status" value="1"/>
</dbReference>
<dbReference type="AlphaFoldDB" id="A0A7W6BUZ2"/>
<keyword evidence="5" id="KW-1185">Reference proteome</keyword>
<dbReference type="InterPro" id="IPR036709">
    <property type="entry name" value="Autotransporte_beta_dom_sf"/>
</dbReference>
<feature type="signal peptide" evidence="2">
    <location>
        <begin position="1"/>
        <end position="27"/>
    </location>
</feature>
<evidence type="ECO:0000313" key="5">
    <source>
        <dbReference type="Proteomes" id="UP000531216"/>
    </source>
</evidence>
<dbReference type="InterPro" id="IPR005546">
    <property type="entry name" value="Autotransporte_beta"/>
</dbReference>
<dbReference type="EMBL" id="JACIDO010000001">
    <property type="protein sequence ID" value="MBB3934211.1"/>
    <property type="molecule type" value="Genomic_DNA"/>
</dbReference>
<dbReference type="Gene3D" id="3.40.50.1110">
    <property type="entry name" value="SGNH hydrolase"/>
    <property type="match status" value="1"/>
</dbReference>
<dbReference type="CDD" id="cd01846">
    <property type="entry name" value="fatty_acyltransferase_like"/>
    <property type="match status" value="1"/>
</dbReference>
<dbReference type="GO" id="GO:0019867">
    <property type="term" value="C:outer membrane"/>
    <property type="evidence" value="ECO:0007669"/>
    <property type="project" value="InterPro"/>
</dbReference>
<gene>
    <name evidence="4" type="ORF">GGR05_000322</name>
</gene>
<name>A0A7W6BUZ2_9HYPH</name>
<reference evidence="4 5" key="1">
    <citation type="submission" date="2020-08" db="EMBL/GenBank/DDBJ databases">
        <title>Genomic Encyclopedia of Type Strains, Phase IV (KMG-IV): sequencing the most valuable type-strain genomes for metagenomic binning, comparative biology and taxonomic classification.</title>
        <authorList>
            <person name="Goeker M."/>
        </authorList>
    </citation>
    <scope>NUCLEOTIDE SEQUENCE [LARGE SCALE GENOMIC DNA]</scope>
    <source>
        <strain evidence="4 5">DSM 25024</strain>
    </source>
</reference>
<dbReference type="RefSeq" id="WP_090958801.1">
    <property type="nucleotide sequence ID" value="NZ_FOOA01000001.1"/>
</dbReference>
<keyword evidence="2" id="KW-0732">Signal</keyword>
<dbReference type="GO" id="GO:0016788">
    <property type="term" value="F:hydrolase activity, acting on ester bonds"/>
    <property type="evidence" value="ECO:0007669"/>
    <property type="project" value="InterPro"/>
</dbReference>
<dbReference type="PROSITE" id="PS51208">
    <property type="entry name" value="AUTOTRANSPORTER"/>
    <property type="match status" value="1"/>
</dbReference>
<dbReference type="PANTHER" id="PTHR45648:SF22">
    <property type="entry name" value="GDSL LIPASE_ACYLHYDROLASE FAMILY PROTEIN (AFU_ORTHOLOGUE AFUA_4G14700)"/>
    <property type="match status" value="1"/>
</dbReference>
<dbReference type="SUPFAM" id="SSF103515">
    <property type="entry name" value="Autotransporter"/>
    <property type="match status" value="1"/>
</dbReference>
<dbReference type="SUPFAM" id="SSF52266">
    <property type="entry name" value="SGNH hydrolase"/>
    <property type="match status" value="1"/>
</dbReference>